<organism evidence="2 3">
    <name type="scientific">Thelohanellus kitauei</name>
    <name type="common">Myxosporean</name>
    <dbReference type="NCBI Taxonomy" id="669202"/>
    <lineage>
        <taxon>Eukaryota</taxon>
        <taxon>Metazoa</taxon>
        <taxon>Cnidaria</taxon>
        <taxon>Myxozoa</taxon>
        <taxon>Myxosporea</taxon>
        <taxon>Bivalvulida</taxon>
        <taxon>Platysporina</taxon>
        <taxon>Myxobolidae</taxon>
        <taxon>Thelohanellus</taxon>
    </lineage>
</organism>
<dbReference type="OrthoDB" id="6019797at2759"/>
<evidence type="ECO:0000256" key="1">
    <source>
        <dbReference type="SAM" id="MobiDB-lite"/>
    </source>
</evidence>
<accession>A0A0C2MUT8</accession>
<protein>
    <submittedName>
        <fullName evidence="2">Uncharacterized protein</fullName>
    </submittedName>
</protein>
<sequence>MPFYCPFCYPPIYPSYSYSSQYNGCLNMSSLPNYTDSQFMENIPQELTPTPFKNGGRTQMALAGWKAKKICCGTILVGPHNQVLLDPRYIRLHTGKCMYRTIYDNIHKKINETETSTVETPNVPRIVISGSSPIPSDRGSEQPNPRTDGRRVGLPSSNRSSCSSIALIDFNTKRE</sequence>
<reference evidence="2 3" key="1">
    <citation type="journal article" date="2014" name="Genome Biol. Evol.">
        <title>The genome of the myxosporean Thelohanellus kitauei shows adaptations to nutrient acquisition within its fish host.</title>
        <authorList>
            <person name="Yang Y."/>
            <person name="Xiong J."/>
            <person name="Zhou Z."/>
            <person name="Huo F."/>
            <person name="Miao W."/>
            <person name="Ran C."/>
            <person name="Liu Y."/>
            <person name="Zhang J."/>
            <person name="Feng J."/>
            <person name="Wang M."/>
            <person name="Wang M."/>
            <person name="Wang L."/>
            <person name="Yao B."/>
        </authorList>
    </citation>
    <scope>NUCLEOTIDE SEQUENCE [LARGE SCALE GENOMIC DNA]</scope>
    <source>
        <strain evidence="2">Wuqing</strain>
    </source>
</reference>
<gene>
    <name evidence="2" type="ORF">RF11_01052</name>
</gene>
<name>A0A0C2MUT8_THEKT</name>
<proteinExistence type="predicted"/>
<dbReference type="AlphaFoldDB" id="A0A0C2MUT8"/>
<dbReference type="Proteomes" id="UP000031668">
    <property type="component" value="Unassembled WGS sequence"/>
</dbReference>
<feature type="region of interest" description="Disordered" evidence="1">
    <location>
        <begin position="114"/>
        <end position="161"/>
    </location>
</feature>
<keyword evidence="3" id="KW-1185">Reference proteome</keyword>
<evidence type="ECO:0000313" key="2">
    <source>
        <dbReference type="EMBL" id="KII65447.1"/>
    </source>
</evidence>
<comment type="caution">
    <text evidence="2">The sequence shown here is derived from an EMBL/GenBank/DDBJ whole genome shotgun (WGS) entry which is preliminary data.</text>
</comment>
<evidence type="ECO:0000313" key="3">
    <source>
        <dbReference type="Proteomes" id="UP000031668"/>
    </source>
</evidence>
<dbReference type="EMBL" id="JWZT01003829">
    <property type="protein sequence ID" value="KII65447.1"/>
    <property type="molecule type" value="Genomic_DNA"/>
</dbReference>